<comment type="subunit">
    <text evidence="1">Self-associates forming complexes of several hundred monomers.</text>
</comment>
<gene>
    <name evidence="7" type="ORF">ACAOBT_LOCUS15079</name>
</gene>
<dbReference type="Proteomes" id="UP001152888">
    <property type="component" value="Unassembled WGS sequence"/>
</dbReference>
<comment type="function">
    <text evidence="5">Involved in transvection phenomena (= synapsis-dependent gene expression), where the synaptic pairing of chromosomes carrying genes with which zeste interacts influences the expression of these genes. Zeste binds to DNA and stimulates transcription from a nearby promoter.</text>
</comment>
<evidence type="ECO:0000313" key="8">
    <source>
        <dbReference type="Proteomes" id="UP001152888"/>
    </source>
</evidence>
<dbReference type="PANTHER" id="PTHR23098">
    <property type="entry name" value="AGAP001331-PA-RELATED"/>
    <property type="match status" value="1"/>
</dbReference>
<accession>A0A9P0L240</accession>
<dbReference type="AlphaFoldDB" id="A0A9P0L240"/>
<sequence>MMLISLVSKSKDVIESKTSDIVAWKQNGSVWQSIEQEFQALTGCHRETKTLREKHFNLKKKTKSKFATNKTNIIKTGGGSCQLQAFDLIDTQIQDIMGPQLEGLTNNYDDECTDQDEVVCEHVPYANNCDDSKVVFNNGKWSSYTPQQLKRPKTTKLSCTKTVQSKKYISVNYLLMEGKLNFLKLQKEKFIEEDNKKMEIYQKKGSAVRFTDQCIR</sequence>
<dbReference type="PANTHER" id="PTHR23098:SF16">
    <property type="entry name" value="REGULATORY PROTEIN ZESTE"/>
    <property type="match status" value="1"/>
</dbReference>
<evidence type="ECO:0000313" key="7">
    <source>
        <dbReference type="EMBL" id="CAH1982553.1"/>
    </source>
</evidence>
<evidence type="ECO:0000259" key="6">
    <source>
        <dbReference type="Pfam" id="PF13873"/>
    </source>
</evidence>
<protein>
    <recommendedName>
        <fullName evidence="2">Regulatory protein zeste</fullName>
    </recommendedName>
</protein>
<keyword evidence="3" id="KW-0805">Transcription regulation</keyword>
<dbReference type="OrthoDB" id="6783420at2759"/>
<evidence type="ECO:0000256" key="1">
    <source>
        <dbReference type="ARBA" id="ARBA00011764"/>
    </source>
</evidence>
<evidence type="ECO:0000256" key="4">
    <source>
        <dbReference type="ARBA" id="ARBA00023163"/>
    </source>
</evidence>
<comment type="caution">
    <text evidence="7">The sequence shown here is derived from an EMBL/GenBank/DDBJ whole genome shotgun (WGS) entry which is preliminary data.</text>
</comment>
<keyword evidence="8" id="KW-1185">Reference proteome</keyword>
<keyword evidence="4" id="KW-0804">Transcription</keyword>
<reference evidence="7" key="1">
    <citation type="submission" date="2022-03" db="EMBL/GenBank/DDBJ databases">
        <authorList>
            <person name="Sayadi A."/>
        </authorList>
    </citation>
    <scope>NUCLEOTIDE SEQUENCE</scope>
</reference>
<dbReference type="EMBL" id="CAKOFQ010006923">
    <property type="protein sequence ID" value="CAH1982553.1"/>
    <property type="molecule type" value="Genomic_DNA"/>
</dbReference>
<proteinExistence type="predicted"/>
<evidence type="ECO:0000256" key="2">
    <source>
        <dbReference type="ARBA" id="ARBA00016807"/>
    </source>
</evidence>
<dbReference type="GO" id="GO:0005634">
    <property type="term" value="C:nucleus"/>
    <property type="evidence" value="ECO:0007669"/>
    <property type="project" value="TreeGrafter"/>
</dbReference>
<organism evidence="7 8">
    <name type="scientific">Acanthoscelides obtectus</name>
    <name type="common">Bean weevil</name>
    <name type="synonym">Bruchus obtectus</name>
    <dbReference type="NCBI Taxonomy" id="200917"/>
    <lineage>
        <taxon>Eukaryota</taxon>
        <taxon>Metazoa</taxon>
        <taxon>Ecdysozoa</taxon>
        <taxon>Arthropoda</taxon>
        <taxon>Hexapoda</taxon>
        <taxon>Insecta</taxon>
        <taxon>Pterygota</taxon>
        <taxon>Neoptera</taxon>
        <taxon>Endopterygota</taxon>
        <taxon>Coleoptera</taxon>
        <taxon>Polyphaga</taxon>
        <taxon>Cucujiformia</taxon>
        <taxon>Chrysomeloidea</taxon>
        <taxon>Chrysomelidae</taxon>
        <taxon>Bruchinae</taxon>
        <taxon>Bruchini</taxon>
        <taxon>Acanthoscelides</taxon>
    </lineage>
</organism>
<dbReference type="Pfam" id="PF13873">
    <property type="entry name" value="Myb_DNA-bind_5"/>
    <property type="match status" value="1"/>
</dbReference>
<dbReference type="InterPro" id="IPR028002">
    <property type="entry name" value="Myb_DNA-bind_5"/>
</dbReference>
<evidence type="ECO:0000256" key="5">
    <source>
        <dbReference type="ARBA" id="ARBA00025466"/>
    </source>
</evidence>
<feature type="domain" description="Myb/SANT-like DNA-binding" evidence="6">
    <location>
        <begin position="2"/>
        <end position="67"/>
    </location>
</feature>
<evidence type="ECO:0000256" key="3">
    <source>
        <dbReference type="ARBA" id="ARBA00023015"/>
    </source>
</evidence>
<name>A0A9P0L240_ACAOB</name>